<keyword evidence="1" id="KW-0812">Transmembrane</keyword>
<sequence>MPMLPGAQWLLIAALAWVVLSDLLYRRIPNRLVLLLLAVWLLHPLLALFGQGPWAAGIEWGAWLGWPLLSAVLVLVFGYGLFLINRVGAGDVKLMAVLMLWAGDHGLIFLMVTSLAGGVLALALPLLNMIELTLAHGMVRLGARLPGRNPPLPLILGNNRPAGIPYGLAIAAGAACTFGLMAR</sequence>
<evidence type="ECO:0000256" key="1">
    <source>
        <dbReference type="SAM" id="Phobius"/>
    </source>
</evidence>
<dbReference type="Proteomes" id="UP000245212">
    <property type="component" value="Unassembled WGS sequence"/>
</dbReference>
<keyword evidence="1" id="KW-1133">Transmembrane helix</keyword>
<feature type="transmembrane region" description="Helical" evidence="1">
    <location>
        <begin position="63"/>
        <end position="84"/>
    </location>
</feature>
<evidence type="ECO:0000259" key="2">
    <source>
        <dbReference type="Pfam" id="PF01478"/>
    </source>
</evidence>
<dbReference type="GO" id="GO:0016020">
    <property type="term" value="C:membrane"/>
    <property type="evidence" value="ECO:0007669"/>
    <property type="project" value="InterPro"/>
</dbReference>
<comment type="caution">
    <text evidence="3">The sequence shown here is derived from an EMBL/GenBank/DDBJ whole genome shotgun (WGS) entry which is preliminary data.</text>
</comment>
<evidence type="ECO:0000313" key="3">
    <source>
        <dbReference type="EMBL" id="PWF21469.1"/>
    </source>
</evidence>
<evidence type="ECO:0000313" key="4">
    <source>
        <dbReference type="Proteomes" id="UP000245212"/>
    </source>
</evidence>
<dbReference type="RefSeq" id="WP_109062813.1">
    <property type="nucleotide sequence ID" value="NZ_QETA01000007.1"/>
</dbReference>
<keyword evidence="4" id="KW-1185">Reference proteome</keyword>
<keyword evidence="1" id="KW-0472">Membrane</keyword>
<gene>
    <name evidence="3" type="ORF">DD235_14450</name>
</gene>
<name>A0A2V1JU07_9BURK</name>
<dbReference type="Pfam" id="PF01478">
    <property type="entry name" value="Peptidase_A24"/>
    <property type="match status" value="1"/>
</dbReference>
<reference evidence="4" key="1">
    <citation type="submission" date="2018-05" db="EMBL/GenBank/DDBJ databases">
        <authorList>
            <person name="Li Y."/>
        </authorList>
    </citation>
    <scope>NUCLEOTIDE SEQUENCE [LARGE SCALE GENOMIC DNA]</scope>
    <source>
        <strain evidence="4">3d-2-2</strain>
    </source>
</reference>
<accession>A0A2V1JU07</accession>
<feature type="transmembrane region" description="Helical" evidence="1">
    <location>
        <begin position="163"/>
        <end position="182"/>
    </location>
</feature>
<feature type="domain" description="Prepilin type IV endopeptidase peptidase" evidence="2">
    <location>
        <begin position="9"/>
        <end position="122"/>
    </location>
</feature>
<dbReference type="InterPro" id="IPR000045">
    <property type="entry name" value="Prepilin_IV_endopep_pep"/>
</dbReference>
<dbReference type="GO" id="GO:0004190">
    <property type="term" value="F:aspartic-type endopeptidase activity"/>
    <property type="evidence" value="ECO:0007669"/>
    <property type="project" value="InterPro"/>
</dbReference>
<proteinExistence type="predicted"/>
<protein>
    <recommendedName>
        <fullName evidence="2">Prepilin type IV endopeptidase peptidase domain-containing protein</fullName>
    </recommendedName>
</protein>
<feature type="transmembrane region" description="Helical" evidence="1">
    <location>
        <begin position="32"/>
        <end position="51"/>
    </location>
</feature>
<dbReference type="AlphaFoldDB" id="A0A2V1JU07"/>
<dbReference type="EMBL" id="QETA01000007">
    <property type="protein sequence ID" value="PWF21469.1"/>
    <property type="molecule type" value="Genomic_DNA"/>
</dbReference>
<feature type="transmembrane region" description="Helical" evidence="1">
    <location>
        <begin position="6"/>
        <end position="25"/>
    </location>
</feature>
<organism evidence="3 4">
    <name type="scientific">Corticimicrobacter populi</name>
    <dbReference type="NCBI Taxonomy" id="2175229"/>
    <lineage>
        <taxon>Bacteria</taxon>
        <taxon>Pseudomonadati</taxon>
        <taxon>Pseudomonadota</taxon>
        <taxon>Betaproteobacteria</taxon>
        <taxon>Burkholderiales</taxon>
        <taxon>Alcaligenaceae</taxon>
        <taxon>Corticimicrobacter</taxon>
    </lineage>
</organism>
<feature type="transmembrane region" description="Helical" evidence="1">
    <location>
        <begin position="96"/>
        <end position="124"/>
    </location>
</feature>
<dbReference type="Gene3D" id="1.20.120.1220">
    <property type="match status" value="1"/>
</dbReference>